<name>A0A1R4J6C9_9MICO</name>
<evidence type="ECO:0000256" key="4">
    <source>
        <dbReference type="PROSITE-ProRule" id="PRU00236"/>
    </source>
</evidence>
<dbReference type="EMBL" id="FUKR01000032">
    <property type="protein sequence ID" value="SJN27345.1"/>
    <property type="molecule type" value="Genomic_DNA"/>
</dbReference>
<evidence type="ECO:0000259" key="5">
    <source>
        <dbReference type="PROSITE" id="PS50305"/>
    </source>
</evidence>
<feature type="binding site" evidence="4">
    <location>
        <position position="192"/>
    </location>
    <ligand>
        <name>Zn(2+)</name>
        <dbReference type="ChEBI" id="CHEBI:29105"/>
    </ligand>
</feature>
<dbReference type="InterPro" id="IPR050134">
    <property type="entry name" value="NAD-dep_sirtuin_deacylases"/>
</dbReference>
<feature type="binding site" evidence="4">
    <location>
        <position position="143"/>
    </location>
    <ligand>
        <name>Zn(2+)</name>
        <dbReference type="ChEBI" id="CHEBI:29105"/>
    </ligand>
</feature>
<feature type="binding site" evidence="4">
    <location>
        <position position="195"/>
    </location>
    <ligand>
        <name>Zn(2+)</name>
        <dbReference type="ChEBI" id="CHEBI:29105"/>
    </ligand>
</feature>
<evidence type="ECO:0000256" key="1">
    <source>
        <dbReference type="ARBA" id="ARBA00012928"/>
    </source>
</evidence>
<keyword evidence="4" id="KW-0862">Zinc</keyword>
<reference evidence="7" key="1">
    <citation type="submission" date="2017-02" db="EMBL/GenBank/DDBJ databases">
        <authorList>
            <person name="Dridi B."/>
        </authorList>
    </citation>
    <scope>NUCLEOTIDE SEQUENCE [LARGE SCALE GENOMIC DNA]</scope>
    <source>
        <strain evidence="7">EB411</strain>
    </source>
</reference>
<evidence type="ECO:0000256" key="2">
    <source>
        <dbReference type="ARBA" id="ARBA00022679"/>
    </source>
</evidence>
<dbReference type="InterPro" id="IPR029035">
    <property type="entry name" value="DHS-like_NAD/FAD-binding_dom"/>
</dbReference>
<evidence type="ECO:0000256" key="3">
    <source>
        <dbReference type="ARBA" id="ARBA00023027"/>
    </source>
</evidence>
<keyword evidence="7" id="KW-1185">Reference proteome</keyword>
<feature type="binding site" evidence="4">
    <location>
        <position position="146"/>
    </location>
    <ligand>
        <name>Zn(2+)</name>
        <dbReference type="ChEBI" id="CHEBI:29105"/>
    </ligand>
</feature>
<dbReference type="Gene3D" id="3.40.50.1220">
    <property type="entry name" value="TPP-binding domain"/>
    <property type="match status" value="1"/>
</dbReference>
<feature type="domain" description="Deacetylase sirtuin-type" evidence="5">
    <location>
        <begin position="16"/>
        <end position="286"/>
    </location>
</feature>
<keyword evidence="2" id="KW-0808">Transferase</keyword>
<evidence type="ECO:0000313" key="7">
    <source>
        <dbReference type="Proteomes" id="UP000196778"/>
    </source>
</evidence>
<organism evidence="6 7">
    <name type="scientific">Mycetocola reblochoni REB411</name>
    <dbReference type="NCBI Taxonomy" id="1255698"/>
    <lineage>
        <taxon>Bacteria</taxon>
        <taxon>Bacillati</taxon>
        <taxon>Actinomycetota</taxon>
        <taxon>Actinomycetes</taxon>
        <taxon>Micrococcales</taxon>
        <taxon>Microbacteriaceae</taxon>
        <taxon>Mycetocola</taxon>
    </lineage>
</organism>
<dbReference type="EC" id="2.3.1.286" evidence="1"/>
<dbReference type="InterPro" id="IPR026590">
    <property type="entry name" value="Ssirtuin_cat_dom"/>
</dbReference>
<dbReference type="PANTHER" id="PTHR11085">
    <property type="entry name" value="NAD-DEPENDENT PROTEIN DEACYLASE SIRTUIN-5, MITOCHONDRIAL-RELATED"/>
    <property type="match status" value="1"/>
</dbReference>
<dbReference type="AlphaFoldDB" id="A0A1R4J6C9"/>
<dbReference type="Pfam" id="PF02146">
    <property type="entry name" value="SIR2"/>
    <property type="match status" value="1"/>
</dbReference>
<gene>
    <name evidence="6" type="ORF">FM119_05570</name>
</gene>
<evidence type="ECO:0000313" key="6">
    <source>
        <dbReference type="EMBL" id="SJN27345.1"/>
    </source>
</evidence>
<keyword evidence="4" id="KW-0479">Metal-binding</keyword>
<dbReference type="InterPro" id="IPR026591">
    <property type="entry name" value="Sirtuin_cat_small_dom_sf"/>
</dbReference>
<dbReference type="Proteomes" id="UP000196778">
    <property type="component" value="Unassembled WGS sequence"/>
</dbReference>
<dbReference type="GO" id="GO:0070403">
    <property type="term" value="F:NAD+ binding"/>
    <property type="evidence" value="ECO:0007669"/>
    <property type="project" value="InterPro"/>
</dbReference>
<dbReference type="GO" id="GO:0017136">
    <property type="term" value="F:histone deacetylase activity, NAD-dependent"/>
    <property type="evidence" value="ECO:0007669"/>
    <property type="project" value="TreeGrafter"/>
</dbReference>
<proteinExistence type="predicted"/>
<sequence>MIVAGSGGTAMGRATSLLDGATAVDAARGLLHGRRIAVITGAGVSTDSGIPDYRGEGSEPRNPMTFQQFMASADARRRYWAGSHQGWRRFRAARPNPTHTLLADWERDGLLSGVVTQNVDGLHAAAGSSRLVELHGTMSQVVCTACGQMFAREDIAGRLLQDNPWLPGGDGELHPDGDAEVGDVSGMVVPSCTVCGGILKPDVVFFGEYVPVDRFALASDIVHAADALLIVGSSLAVNSAVRLLDRARRRRVPVVIVNRGATKGDAKADVRIEGGAAETLAALDPR</sequence>
<feature type="active site" description="Proton acceptor" evidence="4">
    <location>
        <position position="135"/>
    </location>
</feature>
<dbReference type="PROSITE" id="PS50305">
    <property type="entry name" value="SIRTUIN"/>
    <property type="match status" value="1"/>
</dbReference>
<dbReference type="Gene3D" id="3.30.1600.10">
    <property type="entry name" value="SIR2/SIRT2 'Small Domain"/>
    <property type="match status" value="1"/>
</dbReference>
<dbReference type="GO" id="GO:0046872">
    <property type="term" value="F:metal ion binding"/>
    <property type="evidence" value="ECO:0007669"/>
    <property type="project" value="UniProtKB-KW"/>
</dbReference>
<accession>A0A1R4J6C9</accession>
<dbReference type="SUPFAM" id="SSF52467">
    <property type="entry name" value="DHS-like NAD/FAD-binding domain"/>
    <property type="match status" value="1"/>
</dbReference>
<keyword evidence="3" id="KW-0520">NAD</keyword>
<protein>
    <recommendedName>
        <fullName evidence="1">protein acetyllysine N-acetyltransferase</fullName>
        <ecNumber evidence="1">2.3.1.286</ecNumber>
    </recommendedName>
</protein>
<dbReference type="InterPro" id="IPR003000">
    <property type="entry name" value="Sirtuin"/>
</dbReference>
<dbReference type="PANTHER" id="PTHR11085:SF10">
    <property type="entry name" value="NAD-DEPENDENT PROTEIN DEACYLASE SIRTUIN-5, MITOCHONDRIAL-RELATED"/>
    <property type="match status" value="1"/>
</dbReference>